<protein>
    <submittedName>
        <fullName evidence="6">Uncharacterized protein LOC120251298</fullName>
    </submittedName>
</protein>
<feature type="compositionally biased region" description="Basic and acidic residues" evidence="4">
    <location>
        <begin position="343"/>
        <end position="355"/>
    </location>
</feature>
<dbReference type="GO" id="GO:0005634">
    <property type="term" value="C:nucleus"/>
    <property type="evidence" value="ECO:0007669"/>
    <property type="project" value="UniProtKB-SubCell"/>
</dbReference>
<evidence type="ECO:0000256" key="4">
    <source>
        <dbReference type="SAM" id="MobiDB-lite"/>
    </source>
</evidence>
<dbReference type="SMART" id="SM00384">
    <property type="entry name" value="AT_hook"/>
    <property type="match status" value="3"/>
</dbReference>
<evidence type="ECO:0000313" key="6">
    <source>
        <dbReference type="RefSeq" id="XP_039115789.1"/>
    </source>
</evidence>
<evidence type="ECO:0000256" key="3">
    <source>
        <dbReference type="ARBA" id="ARBA00023242"/>
    </source>
</evidence>
<dbReference type="InterPro" id="IPR052416">
    <property type="entry name" value="GTF3C_component"/>
</dbReference>
<name>A0AB40ALZ3_DIOCR</name>
<dbReference type="InterPro" id="IPR017956">
    <property type="entry name" value="AT_hook_DNA-bd_motif"/>
</dbReference>
<dbReference type="RefSeq" id="XP_039115789.1">
    <property type="nucleotide sequence ID" value="XM_039259855.1"/>
</dbReference>
<dbReference type="GO" id="GO:0000127">
    <property type="term" value="C:transcription factor TFIIIC complex"/>
    <property type="evidence" value="ECO:0007669"/>
    <property type="project" value="TreeGrafter"/>
</dbReference>
<feature type="region of interest" description="Disordered" evidence="4">
    <location>
        <begin position="190"/>
        <end position="295"/>
    </location>
</feature>
<gene>
    <name evidence="6" type="primary">LOC120251298</name>
</gene>
<dbReference type="GO" id="GO:0006383">
    <property type="term" value="P:transcription by RNA polymerase III"/>
    <property type="evidence" value="ECO:0007669"/>
    <property type="project" value="TreeGrafter"/>
</dbReference>
<evidence type="ECO:0000256" key="2">
    <source>
        <dbReference type="ARBA" id="ARBA00023163"/>
    </source>
</evidence>
<feature type="compositionally biased region" description="Basic residues" evidence="4">
    <location>
        <begin position="281"/>
        <end position="290"/>
    </location>
</feature>
<feature type="region of interest" description="Disordered" evidence="4">
    <location>
        <begin position="503"/>
        <end position="550"/>
    </location>
</feature>
<dbReference type="PRINTS" id="PR00929">
    <property type="entry name" value="ATHOOK"/>
</dbReference>
<keyword evidence="2" id="KW-0804">Transcription</keyword>
<feature type="region of interest" description="Disordered" evidence="4">
    <location>
        <begin position="339"/>
        <end position="358"/>
    </location>
</feature>
<accession>A0AB40ALZ3</accession>
<comment type="subcellular location">
    <subcellularLocation>
        <location evidence="1">Nucleus</location>
    </subcellularLocation>
</comment>
<proteinExistence type="predicted"/>
<dbReference type="GeneID" id="120251298"/>
<evidence type="ECO:0000313" key="5">
    <source>
        <dbReference type="Proteomes" id="UP001515500"/>
    </source>
</evidence>
<feature type="compositionally biased region" description="Basic residues" evidence="4">
    <location>
        <begin position="250"/>
        <end position="260"/>
    </location>
</feature>
<dbReference type="GO" id="GO:0003677">
    <property type="term" value="F:DNA binding"/>
    <property type="evidence" value="ECO:0007669"/>
    <property type="project" value="InterPro"/>
</dbReference>
<reference evidence="6" key="1">
    <citation type="submission" date="2025-08" db="UniProtKB">
        <authorList>
            <consortium name="RefSeq"/>
        </authorList>
    </citation>
    <scope>IDENTIFICATION</scope>
</reference>
<dbReference type="PANTHER" id="PTHR15052">
    <property type="entry name" value="RNA POLYMERASE III TRANSCRIPTION INITIATION FACTOR COMPLEX SUBUNIT"/>
    <property type="match status" value="1"/>
</dbReference>
<feature type="compositionally biased region" description="Basic and acidic residues" evidence="4">
    <location>
        <begin position="261"/>
        <end position="273"/>
    </location>
</feature>
<dbReference type="Proteomes" id="UP001515500">
    <property type="component" value="Chromosome 20"/>
</dbReference>
<dbReference type="AlphaFoldDB" id="A0AB40ALZ3"/>
<organism evidence="5 6">
    <name type="scientific">Dioscorea cayennensis subsp. rotundata</name>
    <name type="common">White Guinea yam</name>
    <name type="synonym">Dioscorea rotundata</name>
    <dbReference type="NCBI Taxonomy" id="55577"/>
    <lineage>
        <taxon>Eukaryota</taxon>
        <taxon>Viridiplantae</taxon>
        <taxon>Streptophyta</taxon>
        <taxon>Embryophyta</taxon>
        <taxon>Tracheophyta</taxon>
        <taxon>Spermatophyta</taxon>
        <taxon>Magnoliopsida</taxon>
        <taxon>Liliopsida</taxon>
        <taxon>Dioscoreales</taxon>
        <taxon>Dioscoreaceae</taxon>
        <taxon>Dioscorea</taxon>
    </lineage>
</organism>
<evidence type="ECO:0000256" key="1">
    <source>
        <dbReference type="ARBA" id="ARBA00004123"/>
    </source>
</evidence>
<feature type="compositionally biased region" description="Basic residues" evidence="4">
    <location>
        <begin position="225"/>
        <end position="234"/>
    </location>
</feature>
<feature type="compositionally biased region" description="Polar residues" evidence="4">
    <location>
        <begin position="503"/>
        <end position="535"/>
    </location>
</feature>
<sequence>MGIDHHDNVKLGKQSPPGIAPFDHSVDGFFATMDSISALCGEPSCEGFLLSQIERFSSMIMFLKEWRQFYYEPKVLNFSYESESGQVSNFSEGITLQQFSSASVSVPEVESLPQNVRSSSSDFVLHVGGSVWALDWCPRTDEKTEGQANCEYLAVAAHPSGASYHKIGVPLVGRGLIQIWCLTSLDKKNELSQAKPKGRGRQKINLKQSETELSHELNQNEFSATRRKRGRPRKRQAEDDALCDSDNKKILHLPKPRGRPRKIEKLSTDDLSRGEILPARPRGRPRKHMNRGFNRPDSVNGLILGRFIRTLESVDGREAPPSTDHVSLSTMHCVSVLNVDAGDAPKRRERPRREPLSSTNKFRRESVFELQVDASGNGALTSTENCMAPSHIGLGNIASLSVTSGNLIVEKESCVCSVDDIATCSVEVDVEAYGSNLISSRSDCLPCLNADLQHVALPLTTSAGSIIKEKSFVSGFHGQPRESTISSAKKGVLTPGVDIESNASDSSLTLNSNESMTPLNSRSGNATMFPTSGNTHAEEKSFVPRPGGRPIDQFIQSTSKTVSTSGADFKLFSNLELANSRENLISGDCQSELIVSDSCEGVTNRREETIPCSHILENIALPRMLMVSLMRWWDVPHPSLVRRLYISSRIEGTDPRFIKLEPVFKCSKIKCGDRQWYDDLVLDLAYPLKNLSSCKASSDARNLRAQAQTCSGKQLKVDENQKFFDPSAN</sequence>
<dbReference type="PANTHER" id="PTHR15052:SF2">
    <property type="entry name" value="GENERAL TRANSCRIPTION FACTOR 3C POLYPEPTIDE 2"/>
    <property type="match status" value="1"/>
</dbReference>
<keyword evidence="3" id="KW-0539">Nucleus</keyword>
<keyword evidence="5" id="KW-1185">Reference proteome</keyword>